<sequence length="132" mass="14956">MRCFKRRCPDLKKRYKHSKKAAVKAKGVSELENKGKFDKISYRTVPEETWHPSSKPFEDFESRTSTLMSVINALSNPDVHMFGVYGMGGIGKTTLAREVGRKIEESKIFDVVVFVEVSESPNMRNIQGVIAD</sequence>
<dbReference type="InterPro" id="IPR002182">
    <property type="entry name" value="NB-ARC"/>
</dbReference>
<proteinExistence type="predicted"/>
<reference evidence="3" key="1">
    <citation type="journal article" date="2022" name="Plant J.">
        <title>Strategies of tolerance reflected in two North American maple genomes.</title>
        <authorList>
            <person name="McEvoy S.L."/>
            <person name="Sezen U.U."/>
            <person name="Trouern-Trend A."/>
            <person name="McMahon S.M."/>
            <person name="Schaberg P.G."/>
            <person name="Yang J."/>
            <person name="Wegrzyn J.L."/>
            <person name="Swenson N.G."/>
        </authorList>
    </citation>
    <scope>NUCLEOTIDE SEQUENCE</scope>
    <source>
        <strain evidence="3">91603</strain>
    </source>
</reference>
<comment type="caution">
    <text evidence="3">The sequence shown here is derived from an EMBL/GenBank/DDBJ whole genome shotgun (WGS) entry which is preliminary data.</text>
</comment>
<organism evidence="3 4">
    <name type="scientific">Acer negundo</name>
    <name type="common">Box elder</name>
    <dbReference type="NCBI Taxonomy" id="4023"/>
    <lineage>
        <taxon>Eukaryota</taxon>
        <taxon>Viridiplantae</taxon>
        <taxon>Streptophyta</taxon>
        <taxon>Embryophyta</taxon>
        <taxon>Tracheophyta</taxon>
        <taxon>Spermatophyta</taxon>
        <taxon>Magnoliopsida</taxon>
        <taxon>eudicotyledons</taxon>
        <taxon>Gunneridae</taxon>
        <taxon>Pentapetalae</taxon>
        <taxon>rosids</taxon>
        <taxon>malvids</taxon>
        <taxon>Sapindales</taxon>
        <taxon>Sapindaceae</taxon>
        <taxon>Hippocastanoideae</taxon>
        <taxon>Acereae</taxon>
        <taxon>Acer</taxon>
    </lineage>
</organism>
<dbReference type="Pfam" id="PF00931">
    <property type="entry name" value="NB-ARC"/>
    <property type="match status" value="1"/>
</dbReference>
<gene>
    <name evidence="3" type="ORF">LWI28_028180</name>
</gene>
<name>A0AAD5NP72_ACENE</name>
<keyword evidence="1" id="KW-0611">Plant defense</keyword>
<dbReference type="PANTHER" id="PTHR33463">
    <property type="entry name" value="NB-ARC DOMAIN-CONTAINING PROTEIN-RELATED"/>
    <property type="match status" value="1"/>
</dbReference>
<dbReference type="PANTHER" id="PTHR33463:SF198">
    <property type="entry name" value="RPP4C3"/>
    <property type="match status" value="1"/>
</dbReference>
<dbReference type="InterPro" id="IPR027417">
    <property type="entry name" value="P-loop_NTPase"/>
</dbReference>
<dbReference type="GO" id="GO:0043531">
    <property type="term" value="F:ADP binding"/>
    <property type="evidence" value="ECO:0007669"/>
    <property type="project" value="InterPro"/>
</dbReference>
<dbReference type="AlphaFoldDB" id="A0AAD5NP72"/>
<dbReference type="EMBL" id="JAJSOW010000104">
    <property type="protein sequence ID" value="KAI9170446.1"/>
    <property type="molecule type" value="Genomic_DNA"/>
</dbReference>
<protein>
    <recommendedName>
        <fullName evidence="2">NB-ARC domain-containing protein</fullName>
    </recommendedName>
</protein>
<reference evidence="3" key="2">
    <citation type="submission" date="2023-02" db="EMBL/GenBank/DDBJ databases">
        <authorList>
            <person name="Swenson N.G."/>
            <person name="Wegrzyn J.L."/>
            <person name="Mcevoy S.L."/>
        </authorList>
    </citation>
    <scope>NUCLEOTIDE SEQUENCE</scope>
    <source>
        <strain evidence="3">91603</strain>
        <tissue evidence="3">Leaf</tissue>
    </source>
</reference>
<evidence type="ECO:0000313" key="3">
    <source>
        <dbReference type="EMBL" id="KAI9170446.1"/>
    </source>
</evidence>
<feature type="domain" description="NB-ARC" evidence="2">
    <location>
        <begin position="66"/>
        <end position="130"/>
    </location>
</feature>
<keyword evidence="4" id="KW-1185">Reference proteome</keyword>
<dbReference type="SUPFAM" id="SSF52540">
    <property type="entry name" value="P-loop containing nucleoside triphosphate hydrolases"/>
    <property type="match status" value="1"/>
</dbReference>
<dbReference type="Proteomes" id="UP001064489">
    <property type="component" value="Chromosome 7"/>
</dbReference>
<dbReference type="Gene3D" id="3.40.50.300">
    <property type="entry name" value="P-loop containing nucleotide triphosphate hydrolases"/>
    <property type="match status" value="1"/>
</dbReference>
<evidence type="ECO:0000256" key="1">
    <source>
        <dbReference type="ARBA" id="ARBA00022821"/>
    </source>
</evidence>
<dbReference type="InterPro" id="IPR050905">
    <property type="entry name" value="Plant_NBS-LRR"/>
</dbReference>
<accession>A0AAD5NP72</accession>
<evidence type="ECO:0000313" key="4">
    <source>
        <dbReference type="Proteomes" id="UP001064489"/>
    </source>
</evidence>
<evidence type="ECO:0000259" key="2">
    <source>
        <dbReference type="Pfam" id="PF00931"/>
    </source>
</evidence>